<dbReference type="InterPro" id="IPR008979">
    <property type="entry name" value="Galactose-bd-like_sf"/>
</dbReference>
<dbReference type="SUPFAM" id="SSF49785">
    <property type="entry name" value="Galactose-binding domain-like"/>
    <property type="match status" value="1"/>
</dbReference>
<comment type="caution">
    <text evidence="1">The sequence shown here is derived from an EMBL/GenBank/DDBJ whole genome shotgun (WGS) entry which is preliminary data.</text>
</comment>
<dbReference type="EMBL" id="BNCD01000002">
    <property type="protein sequence ID" value="GHH71580.1"/>
    <property type="molecule type" value="Genomic_DNA"/>
</dbReference>
<dbReference type="Gene3D" id="2.60.120.260">
    <property type="entry name" value="Galactose-binding domain-like"/>
    <property type="match status" value="1"/>
</dbReference>
<dbReference type="Proteomes" id="UP000603708">
    <property type="component" value="Unassembled WGS sequence"/>
</dbReference>
<protein>
    <submittedName>
        <fullName evidence="1">Uncharacterized protein</fullName>
    </submittedName>
</protein>
<gene>
    <name evidence="1" type="ORF">GCM10018793_07000</name>
</gene>
<organism evidence="1 2">
    <name type="scientific">Streptomyces sulfonofaciens</name>
    <dbReference type="NCBI Taxonomy" id="68272"/>
    <lineage>
        <taxon>Bacteria</taxon>
        <taxon>Bacillati</taxon>
        <taxon>Actinomycetota</taxon>
        <taxon>Actinomycetes</taxon>
        <taxon>Kitasatosporales</taxon>
        <taxon>Streptomycetaceae</taxon>
        <taxon>Streptomyces</taxon>
    </lineage>
</organism>
<accession>A0A919FU60</accession>
<sequence>MEFSVFAASAGDHTLSVRFGNGSLDAAGTRSPASHVLTVNGVGAGAVHYPFTGWDNWQKVDVTVGLHEGWNTLRLSKGDYYAELDSIEVA</sequence>
<reference evidence="1" key="1">
    <citation type="journal article" date="2014" name="Int. J. Syst. Evol. Microbiol.">
        <title>Complete genome sequence of Corynebacterium casei LMG S-19264T (=DSM 44701T), isolated from a smear-ripened cheese.</title>
        <authorList>
            <consortium name="US DOE Joint Genome Institute (JGI-PGF)"/>
            <person name="Walter F."/>
            <person name="Albersmeier A."/>
            <person name="Kalinowski J."/>
            <person name="Ruckert C."/>
        </authorList>
    </citation>
    <scope>NUCLEOTIDE SEQUENCE</scope>
    <source>
        <strain evidence="1">JCM 5069</strain>
    </source>
</reference>
<proteinExistence type="predicted"/>
<dbReference type="AlphaFoldDB" id="A0A919FU60"/>
<name>A0A919FU60_9ACTN</name>
<evidence type="ECO:0000313" key="1">
    <source>
        <dbReference type="EMBL" id="GHH71580.1"/>
    </source>
</evidence>
<evidence type="ECO:0000313" key="2">
    <source>
        <dbReference type="Proteomes" id="UP000603708"/>
    </source>
</evidence>
<keyword evidence="2" id="KW-1185">Reference proteome</keyword>
<reference evidence="1" key="2">
    <citation type="submission" date="2020-09" db="EMBL/GenBank/DDBJ databases">
        <authorList>
            <person name="Sun Q."/>
            <person name="Ohkuma M."/>
        </authorList>
    </citation>
    <scope>NUCLEOTIDE SEQUENCE</scope>
    <source>
        <strain evidence="1">JCM 5069</strain>
    </source>
</reference>